<dbReference type="GO" id="GO:0003677">
    <property type="term" value="F:DNA binding"/>
    <property type="evidence" value="ECO:0007669"/>
    <property type="project" value="UniProtKB-KW"/>
</dbReference>
<comment type="similarity">
    <text evidence="1">Belongs to the type-I restriction system S methylase family.</text>
</comment>
<reference evidence="5 6" key="1">
    <citation type="submission" date="2018-04" db="EMBL/GenBank/DDBJ databases">
        <title>Genome sequencing of Gemmobacter.</title>
        <authorList>
            <person name="Yi H."/>
            <person name="Baek M.-G."/>
        </authorList>
    </citation>
    <scope>NUCLEOTIDE SEQUENCE [LARGE SCALE GENOMIC DNA]</scope>
    <source>
        <strain evidence="5 6">HYN0069</strain>
        <plasmid evidence="6">Plasmid unnamed2</plasmid>
    </source>
</reference>
<dbReference type="CDD" id="cd17253">
    <property type="entry name" value="RMtype1_S_Eco933I-TRD2-CR2_like"/>
    <property type="match status" value="1"/>
</dbReference>
<evidence type="ECO:0000313" key="5">
    <source>
        <dbReference type="EMBL" id="AWB50805.1"/>
    </source>
</evidence>
<proteinExistence type="inferred from homology"/>
<sequence length="524" mass="57540">MTDLPKGWTVATMGDLLLAIQAGKSLKCEERPPKENERGVVKVSAVTWGTFDAAQSKTLPKSFEPMSDTAIKAGDFLFSRANTLELVGAVVLVRNDHPNLFLSDKILRLDLDPALKPWLLKYLQSLEGKRKLAAVSTGNQASMRNIGQNELKSVSIPLPPLNEQRRIVEKIEAMFERIDKGAENLRGAKATLALYRQSLLKSAFEGKLTADWRAQNADKLETPKTLLARIQKERETRYKSALDDWQTALAEWRAGGEVGRKPGKPGRPPEIIGEAVFPSGKVAQVPTSWRWSPMSDVGRTSGGLTKNQKRESLARKAKYLRVANIYSNELRLDHISEIGVTDEEFSKSRLEKGDLLFVEGNGSLDQIGRVAVWDGSIPDITHQNHLIRFSPDGLLDSQFAMLFMISPVGRDLIKAQASSTSGLHTLSISKIANLPVPICSPAEQAEIIRILDARLTAADRMEAEIDAALSRSGALRQSILKRAFAGSLVPQDPTDEPAPTLLARIKAERAKAGKTKPRKTAHAG</sequence>
<dbReference type="PANTHER" id="PTHR43140">
    <property type="entry name" value="TYPE-1 RESTRICTION ENZYME ECOKI SPECIFICITY PROTEIN"/>
    <property type="match status" value="1"/>
</dbReference>
<feature type="domain" description="Type I restriction modification DNA specificity" evidence="4">
    <location>
        <begin position="289"/>
        <end position="465"/>
    </location>
</feature>
<dbReference type="OrthoDB" id="164285at2"/>
<keyword evidence="3" id="KW-0238">DNA-binding</keyword>
<dbReference type="Gene3D" id="3.90.220.20">
    <property type="entry name" value="DNA methylase specificity domains"/>
    <property type="match status" value="2"/>
</dbReference>
<dbReference type="SUPFAM" id="SSF116734">
    <property type="entry name" value="DNA methylase specificity domain"/>
    <property type="match status" value="2"/>
</dbReference>
<keyword evidence="5" id="KW-0614">Plasmid</keyword>
<dbReference type="AlphaFoldDB" id="A0A2S0USL9"/>
<accession>A0A2S0USL9</accession>
<evidence type="ECO:0000256" key="2">
    <source>
        <dbReference type="ARBA" id="ARBA00022747"/>
    </source>
</evidence>
<protein>
    <recommendedName>
        <fullName evidence="4">Type I restriction modification DNA specificity domain-containing protein</fullName>
    </recommendedName>
</protein>
<dbReference type="InterPro" id="IPR051212">
    <property type="entry name" value="Type-I_RE_S_subunit"/>
</dbReference>
<gene>
    <name evidence="5" type="ORF">HYN69_19695</name>
</gene>
<dbReference type="InterPro" id="IPR044946">
    <property type="entry name" value="Restrct_endonuc_typeI_TRD_sf"/>
</dbReference>
<dbReference type="EMBL" id="CP028920">
    <property type="protein sequence ID" value="AWB50805.1"/>
    <property type="molecule type" value="Genomic_DNA"/>
</dbReference>
<evidence type="ECO:0000256" key="3">
    <source>
        <dbReference type="ARBA" id="ARBA00023125"/>
    </source>
</evidence>
<dbReference type="RefSeq" id="WP_108437605.1">
    <property type="nucleotide sequence ID" value="NZ_CP028920.1"/>
</dbReference>
<evidence type="ECO:0000313" key="6">
    <source>
        <dbReference type="Proteomes" id="UP000244496"/>
    </source>
</evidence>
<dbReference type="InterPro" id="IPR000055">
    <property type="entry name" value="Restrct_endonuc_typeI_TRD"/>
</dbReference>
<dbReference type="Proteomes" id="UP000244496">
    <property type="component" value="Plasmid unnamed2"/>
</dbReference>
<dbReference type="Pfam" id="PF01420">
    <property type="entry name" value="Methylase_S"/>
    <property type="match status" value="2"/>
</dbReference>
<dbReference type="CDD" id="cd17261">
    <property type="entry name" value="RMtype1_S_EcoKI-TRD2-CR2_like"/>
    <property type="match status" value="1"/>
</dbReference>
<dbReference type="REBASE" id="249912">
    <property type="entry name" value="S.Gsp69ORF19685P"/>
</dbReference>
<keyword evidence="6" id="KW-1185">Reference proteome</keyword>
<evidence type="ECO:0000256" key="1">
    <source>
        <dbReference type="ARBA" id="ARBA00010923"/>
    </source>
</evidence>
<feature type="domain" description="Type I restriction modification DNA specificity" evidence="4">
    <location>
        <begin position="5"/>
        <end position="179"/>
    </location>
</feature>
<organism evidence="5 6">
    <name type="scientific">Paragemmobacter aquarius</name>
    <dbReference type="NCBI Taxonomy" id="2169400"/>
    <lineage>
        <taxon>Bacteria</taxon>
        <taxon>Pseudomonadati</taxon>
        <taxon>Pseudomonadota</taxon>
        <taxon>Alphaproteobacteria</taxon>
        <taxon>Rhodobacterales</taxon>
        <taxon>Paracoccaceae</taxon>
        <taxon>Paragemmobacter</taxon>
    </lineage>
</organism>
<dbReference type="PANTHER" id="PTHR43140:SF1">
    <property type="entry name" value="TYPE I RESTRICTION ENZYME ECOKI SPECIFICITY SUBUNIT"/>
    <property type="match status" value="1"/>
</dbReference>
<keyword evidence="2" id="KW-0680">Restriction system</keyword>
<name>A0A2S0USL9_9RHOB</name>
<dbReference type="GO" id="GO:0009307">
    <property type="term" value="P:DNA restriction-modification system"/>
    <property type="evidence" value="ECO:0007669"/>
    <property type="project" value="UniProtKB-KW"/>
</dbReference>
<evidence type="ECO:0000259" key="4">
    <source>
        <dbReference type="Pfam" id="PF01420"/>
    </source>
</evidence>
<dbReference type="KEGG" id="geh:HYN69_19695"/>
<geneLocation type="plasmid" evidence="5">
    <name>unnamed2</name>
</geneLocation>